<evidence type="ECO:0000313" key="2">
    <source>
        <dbReference type="EMBL" id="KAK7547635.1"/>
    </source>
</evidence>
<feature type="chain" id="PRO_5045869763" description="Secreted protein" evidence="1">
    <location>
        <begin position="19"/>
        <end position="115"/>
    </location>
</feature>
<reference evidence="2 3" key="1">
    <citation type="submission" date="2024-04" db="EMBL/GenBank/DDBJ databases">
        <title>Phyllosticta paracitricarpa is synonymous to the EU quarantine fungus P. citricarpa based on phylogenomic analyses.</title>
        <authorList>
            <consortium name="Lawrence Berkeley National Laboratory"/>
            <person name="Van Ingen-Buijs V.A."/>
            <person name="Van Westerhoven A.C."/>
            <person name="Haridas S."/>
            <person name="Skiadas P."/>
            <person name="Martin F."/>
            <person name="Groenewald J.Z."/>
            <person name="Crous P.W."/>
            <person name="Seidl M.F."/>
        </authorList>
    </citation>
    <scope>NUCLEOTIDE SEQUENCE [LARGE SCALE GENOMIC DNA]</scope>
    <source>
        <strain evidence="2 3">CBS 122670</strain>
    </source>
</reference>
<evidence type="ECO:0000256" key="1">
    <source>
        <dbReference type="SAM" id="SignalP"/>
    </source>
</evidence>
<sequence>MSPLQLVLPSVLVVICTALHCTALHCTARPSTLCARSAFSHSTSYLALPYFRALPSGTTHDGTSTHVAKSSRLTSATNTPHLIAVCPRAVVAFTCLFWKSTHAKSGWPAMLFCQC</sequence>
<name>A0ABR1MF08_9PEZI</name>
<evidence type="ECO:0000313" key="3">
    <source>
        <dbReference type="Proteomes" id="UP001365128"/>
    </source>
</evidence>
<accession>A0ABR1MF08</accession>
<feature type="signal peptide" evidence="1">
    <location>
        <begin position="1"/>
        <end position="18"/>
    </location>
</feature>
<comment type="caution">
    <text evidence="2">The sequence shown here is derived from an EMBL/GenBank/DDBJ whole genome shotgun (WGS) entry which is preliminary data.</text>
</comment>
<keyword evidence="3" id="KW-1185">Reference proteome</keyword>
<gene>
    <name evidence="2" type="ORF">IWX46DRAFT_598129</name>
</gene>
<proteinExistence type="predicted"/>
<evidence type="ECO:0008006" key="4">
    <source>
        <dbReference type="Google" id="ProtNLM"/>
    </source>
</evidence>
<dbReference type="EMBL" id="JBBPDW010000012">
    <property type="protein sequence ID" value="KAK7547635.1"/>
    <property type="molecule type" value="Genomic_DNA"/>
</dbReference>
<protein>
    <recommendedName>
        <fullName evidence="4">Secreted protein</fullName>
    </recommendedName>
</protein>
<keyword evidence="1" id="KW-0732">Signal</keyword>
<dbReference type="Proteomes" id="UP001365128">
    <property type="component" value="Unassembled WGS sequence"/>
</dbReference>
<organism evidence="2 3">
    <name type="scientific">Phyllosticta citricarpa</name>
    <dbReference type="NCBI Taxonomy" id="55181"/>
    <lineage>
        <taxon>Eukaryota</taxon>
        <taxon>Fungi</taxon>
        <taxon>Dikarya</taxon>
        <taxon>Ascomycota</taxon>
        <taxon>Pezizomycotina</taxon>
        <taxon>Dothideomycetes</taxon>
        <taxon>Dothideomycetes incertae sedis</taxon>
        <taxon>Botryosphaeriales</taxon>
        <taxon>Phyllostictaceae</taxon>
        <taxon>Phyllosticta</taxon>
    </lineage>
</organism>